<feature type="compositionally biased region" description="Basic and acidic residues" evidence="1">
    <location>
        <begin position="302"/>
        <end position="316"/>
    </location>
</feature>
<feature type="compositionally biased region" description="Basic residues" evidence="1">
    <location>
        <begin position="249"/>
        <end position="258"/>
    </location>
</feature>
<feature type="compositionally biased region" description="Basic residues" evidence="1">
    <location>
        <begin position="386"/>
        <end position="397"/>
    </location>
</feature>
<organism evidence="2">
    <name type="scientific">uncultured Pseudonocardia sp</name>
    <dbReference type="NCBI Taxonomy" id="211455"/>
    <lineage>
        <taxon>Bacteria</taxon>
        <taxon>Bacillati</taxon>
        <taxon>Actinomycetota</taxon>
        <taxon>Actinomycetes</taxon>
        <taxon>Pseudonocardiales</taxon>
        <taxon>Pseudonocardiaceae</taxon>
        <taxon>Pseudonocardia</taxon>
        <taxon>environmental samples</taxon>
    </lineage>
</organism>
<proteinExistence type="predicted"/>
<feature type="compositionally biased region" description="Basic and acidic residues" evidence="1">
    <location>
        <begin position="101"/>
        <end position="113"/>
    </location>
</feature>
<feature type="compositionally biased region" description="Low complexity" evidence="1">
    <location>
        <begin position="186"/>
        <end position="200"/>
    </location>
</feature>
<dbReference type="EMBL" id="CADCUS010000527">
    <property type="protein sequence ID" value="CAA9438774.1"/>
    <property type="molecule type" value="Genomic_DNA"/>
</dbReference>
<protein>
    <submittedName>
        <fullName evidence="2">Putative membrane protein</fullName>
    </submittedName>
</protein>
<feature type="non-terminal residue" evidence="2">
    <location>
        <position position="441"/>
    </location>
</feature>
<evidence type="ECO:0000313" key="2">
    <source>
        <dbReference type="EMBL" id="CAA9438774.1"/>
    </source>
</evidence>
<dbReference type="AlphaFoldDB" id="A0A6J4QB32"/>
<feature type="non-terminal residue" evidence="2">
    <location>
        <position position="1"/>
    </location>
</feature>
<feature type="compositionally biased region" description="Basic residues" evidence="1">
    <location>
        <begin position="284"/>
        <end position="301"/>
    </location>
</feature>
<gene>
    <name evidence="2" type="ORF">AVDCRST_MAG66-4078</name>
</gene>
<reference evidence="2" key="1">
    <citation type="submission" date="2020-02" db="EMBL/GenBank/DDBJ databases">
        <authorList>
            <person name="Meier V. D."/>
        </authorList>
    </citation>
    <scope>NUCLEOTIDE SEQUENCE</scope>
    <source>
        <strain evidence="2">AVDCRST_MAG66</strain>
    </source>
</reference>
<accession>A0A6J4QB32</accession>
<feature type="compositionally biased region" description="Basic and acidic residues" evidence="1">
    <location>
        <begin position="66"/>
        <end position="82"/>
    </location>
</feature>
<name>A0A6J4QB32_9PSEU</name>
<feature type="compositionally biased region" description="Basic residues" evidence="1">
    <location>
        <begin position="144"/>
        <end position="185"/>
    </location>
</feature>
<sequence length="441" mass="46629">GHVADPPDGRGPGPAHRRHRARRRPDGPGGEGARPAPDEAAGHRPAPRRRGGVPAGPLVGVGGRAGVDRLRPRDGRGGDGRRAGRLVRRHGAVPAPARAADPAHRDHPHEEGRHRRQPGRLRGGELPVRAGGARQAGPRAGGLPRRRVDRAGGQRRPRHRRAGHRRPRGGHGAARRGRAGGHRAGARPQADGAPGRAAAGDGAGGRAGRRVPPPPGRPGHRPGLRLGVEQPGHGPERGARPRAVVVAAVRRRPHRRPRVPGGADLRLRGEDRPGAPAAQGGRPLPRRVRPRPAERPRHHRAGREGQAADRGPPRRAEVHRRRVGRGEGADPRRGGRPVERAAPARPRRPARAGPAAVGRRGDAGQGRRLAGRRGGLRRAPLPGRDHHAHHRHRRALGRRGDQPQGGAPGGPGPAVHPHQRHRGRGAGRSGDLHGEPAAVQL</sequence>
<feature type="region of interest" description="Disordered" evidence="1">
    <location>
        <begin position="1"/>
        <end position="441"/>
    </location>
</feature>
<feature type="compositionally biased region" description="Low complexity" evidence="1">
    <location>
        <begin position="129"/>
        <end position="143"/>
    </location>
</feature>
<evidence type="ECO:0000256" key="1">
    <source>
        <dbReference type="SAM" id="MobiDB-lite"/>
    </source>
</evidence>
<feature type="compositionally biased region" description="Basic and acidic residues" evidence="1">
    <location>
        <begin position="324"/>
        <end position="339"/>
    </location>
</feature>